<evidence type="ECO:0000256" key="3">
    <source>
        <dbReference type="ARBA" id="ARBA00023125"/>
    </source>
</evidence>
<organism evidence="6 7">
    <name type="scientific">Photorhabdus australis subsp. thailandensis</name>
    <dbReference type="NCBI Taxonomy" id="2805096"/>
    <lineage>
        <taxon>Bacteria</taxon>
        <taxon>Pseudomonadati</taxon>
        <taxon>Pseudomonadota</taxon>
        <taxon>Gammaproteobacteria</taxon>
        <taxon>Enterobacterales</taxon>
        <taxon>Morganellaceae</taxon>
        <taxon>Photorhabdus</taxon>
    </lineage>
</organism>
<evidence type="ECO:0000259" key="5">
    <source>
        <dbReference type="Pfam" id="PF13693"/>
    </source>
</evidence>
<dbReference type="RefSeq" id="WP_065822633.1">
    <property type="nucleotide sequence ID" value="NZ_CAWMQZ010000039.1"/>
</dbReference>
<accession>A0A1C0U6B7</accession>
<dbReference type="Proteomes" id="UP000093476">
    <property type="component" value="Unassembled WGS sequence"/>
</dbReference>
<keyword evidence="2" id="KW-0805">Transcription regulation</keyword>
<keyword evidence="7" id="KW-1185">Reference proteome</keyword>
<evidence type="ECO:0000256" key="2">
    <source>
        <dbReference type="ARBA" id="ARBA00023015"/>
    </source>
</evidence>
<dbReference type="InterPro" id="IPR010982">
    <property type="entry name" value="Lambda_DNA-bd_dom_sf"/>
</dbReference>
<dbReference type="EMBL" id="LOMY01000039">
    <property type="protein sequence ID" value="OCQ53469.1"/>
    <property type="molecule type" value="Genomic_DNA"/>
</dbReference>
<keyword evidence="4" id="KW-0804">Transcription</keyword>
<reference evidence="6 7" key="1">
    <citation type="submission" date="2015-12" db="EMBL/GenBank/DDBJ databases">
        <title>Genome comparisons provide insights into the role of secondary metabolites in the pathogenic phase of the Photorhabdus life cycle.</title>
        <authorList>
            <person name="Tobias N.J."/>
            <person name="Mishra B."/>
            <person name="Gupta D.K."/>
            <person name="Thines M."/>
            <person name="Stinear T.P."/>
            <person name="Bode H.B."/>
        </authorList>
    </citation>
    <scope>NUCLEOTIDE SEQUENCE [LARGE SCALE GENOMIC DNA]</scope>
    <source>
        <strain evidence="6 7">PB68.1</strain>
    </source>
</reference>
<keyword evidence="3 6" id="KW-0238">DNA-binding</keyword>
<dbReference type="Pfam" id="PF13693">
    <property type="entry name" value="HTH_35"/>
    <property type="match status" value="1"/>
</dbReference>
<protein>
    <submittedName>
        <fullName evidence="6">DNA-binding transcriptional regulator Nlp</fullName>
    </submittedName>
</protein>
<evidence type="ECO:0000313" key="7">
    <source>
        <dbReference type="Proteomes" id="UP000093476"/>
    </source>
</evidence>
<proteinExistence type="inferred from homology"/>
<dbReference type="AlphaFoldDB" id="A0A1C0U6B7"/>
<dbReference type="STRING" id="286156.Ppb6_01356"/>
<dbReference type="PATRIC" id="fig|286156.4.peg.1530"/>
<dbReference type="Gene3D" id="1.10.260.40">
    <property type="entry name" value="lambda repressor-like DNA-binding domains"/>
    <property type="match status" value="1"/>
</dbReference>
<comment type="similarity">
    <text evidence="1">Belongs to the ner transcriptional regulatory family.</text>
</comment>
<name>A0A1C0U6B7_9GAMM</name>
<gene>
    <name evidence="6" type="ORF">Ppb6_01356</name>
</gene>
<dbReference type="InterPro" id="IPR038722">
    <property type="entry name" value="Ner_HTH_dom"/>
</dbReference>
<dbReference type="GO" id="GO:0003677">
    <property type="term" value="F:DNA binding"/>
    <property type="evidence" value="ECO:0007669"/>
    <property type="project" value="UniProtKB-KW"/>
</dbReference>
<feature type="domain" description="Ner winged helix-turn-helix DNA-binding" evidence="5">
    <location>
        <begin position="5"/>
        <end position="74"/>
    </location>
</feature>
<dbReference type="SUPFAM" id="SSF47413">
    <property type="entry name" value="lambda repressor-like DNA-binding domains"/>
    <property type="match status" value="1"/>
</dbReference>
<evidence type="ECO:0000256" key="1">
    <source>
        <dbReference type="ARBA" id="ARBA00006157"/>
    </source>
</evidence>
<comment type="caution">
    <text evidence="6">The sequence shown here is derived from an EMBL/GenBank/DDBJ whole genome shotgun (WGS) entry which is preliminary data.</text>
</comment>
<sequence length="109" mass="12237">MDKKDWHPADIIAALKKQGTTLSAVSRKAGLASSTLSNALHRQWPKGEAIIATKLGLPPSEIWPSRYQKKTNSANKLLSDESIARNIEMNQNVFHKLHYSEERAIDSRE</sequence>
<evidence type="ECO:0000256" key="4">
    <source>
        <dbReference type="ARBA" id="ARBA00023163"/>
    </source>
</evidence>
<evidence type="ECO:0000313" key="6">
    <source>
        <dbReference type="EMBL" id="OCQ53469.1"/>
    </source>
</evidence>